<dbReference type="InterPro" id="IPR002100">
    <property type="entry name" value="TF_MADSbox"/>
</dbReference>
<evidence type="ECO:0000256" key="5">
    <source>
        <dbReference type="ARBA" id="ARBA00023242"/>
    </source>
</evidence>
<feature type="domain" description="MADS-box" evidence="6">
    <location>
        <begin position="11"/>
        <end position="71"/>
    </location>
</feature>
<evidence type="ECO:0000256" key="2">
    <source>
        <dbReference type="ARBA" id="ARBA00023015"/>
    </source>
</evidence>
<keyword evidence="8" id="KW-1185">Reference proteome</keyword>
<evidence type="ECO:0000256" key="4">
    <source>
        <dbReference type="ARBA" id="ARBA00023163"/>
    </source>
</evidence>
<keyword evidence="4" id="KW-0804">Transcription</keyword>
<dbReference type="PANTHER" id="PTHR11945">
    <property type="entry name" value="MADS BOX PROTEIN"/>
    <property type="match status" value="1"/>
</dbReference>
<dbReference type="GO" id="GO:0000981">
    <property type="term" value="F:DNA-binding transcription factor activity, RNA polymerase II-specific"/>
    <property type="evidence" value="ECO:0007669"/>
    <property type="project" value="TreeGrafter"/>
</dbReference>
<accession>A0AAD9TUZ7</accession>
<evidence type="ECO:0000259" key="6">
    <source>
        <dbReference type="PROSITE" id="PS50066"/>
    </source>
</evidence>
<keyword evidence="3" id="KW-0238">DNA-binding</keyword>
<dbReference type="SMART" id="SM00432">
    <property type="entry name" value="MADS"/>
    <property type="match status" value="1"/>
</dbReference>
<dbReference type="PROSITE" id="PS50066">
    <property type="entry name" value="MADS_BOX_2"/>
    <property type="match status" value="1"/>
</dbReference>
<comment type="caution">
    <text evidence="7">The sequence shown here is derived from an EMBL/GenBank/DDBJ whole genome shotgun (WGS) entry which is preliminary data.</text>
</comment>
<organism evidence="7 8">
    <name type="scientific">Dipteronia dyeriana</name>
    <dbReference type="NCBI Taxonomy" id="168575"/>
    <lineage>
        <taxon>Eukaryota</taxon>
        <taxon>Viridiplantae</taxon>
        <taxon>Streptophyta</taxon>
        <taxon>Embryophyta</taxon>
        <taxon>Tracheophyta</taxon>
        <taxon>Spermatophyta</taxon>
        <taxon>Magnoliopsida</taxon>
        <taxon>eudicotyledons</taxon>
        <taxon>Gunneridae</taxon>
        <taxon>Pentapetalae</taxon>
        <taxon>rosids</taxon>
        <taxon>malvids</taxon>
        <taxon>Sapindales</taxon>
        <taxon>Sapindaceae</taxon>
        <taxon>Hippocastanoideae</taxon>
        <taxon>Acereae</taxon>
        <taxon>Dipteronia</taxon>
    </lineage>
</organism>
<reference evidence="7" key="1">
    <citation type="journal article" date="2023" name="Plant J.">
        <title>Genome sequences and population genomics provide insights into the demographic history, inbreeding, and mutation load of two 'living fossil' tree species of Dipteronia.</title>
        <authorList>
            <person name="Feng Y."/>
            <person name="Comes H.P."/>
            <person name="Chen J."/>
            <person name="Zhu S."/>
            <person name="Lu R."/>
            <person name="Zhang X."/>
            <person name="Li P."/>
            <person name="Qiu J."/>
            <person name="Olsen K.M."/>
            <person name="Qiu Y."/>
        </authorList>
    </citation>
    <scope>NUCLEOTIDE SEQUENCE</scope>
    <source>
        <strain evidence="7">KIB01</strain>
    </source>
</reference>
<proteinExistence type="predicted"/>
<dbReference type="Pfam" id="PF00319">
    <property type="entry name" value="SRF-TF"/>
    <property type="match status" value="1"/>
</dbReference>
<keyword evidence="2" id="KW-0805">Transcription regulation</keyword>
<evidence type="ECO:0000313" key="8">
    <source>
        <dbReference type="Proteomes" id="UP001280121"/>
    </source>
</evidence>
<dbReference type="AlphaFoldDB" id="A0AAD9TUZ7"/>
<dbReference type="FunFam" id="3.40.1810.10:FF:000006">
    <property type="entry name" value="Agamous-like MADS-box protein AGL62"/>
    <property type="match status" value="1"/>
</dbReference>
<protein>
    <recommendedName>
        <fullName evidence="6">MADS-box domain-containing protein</fullName>
    </recommendedName>
</protein>
<dbReference type="GO" id="GO:0046983">
    <property type="term" value="F:protein dimerization activity"/>
    <property type="evidence" value="ECO:0007669"/>
    <property type="project" value="InterPro"/>
</dbReference>
<evidence type="ECO:0000256" key="3">
    <source>
        <dbReference type="ARBA" id="ARBA00023125"/>
    </source>
</evidence>
<dbReference type="InterPro" id="IPR036879">
    <property type="entry name" value="TF_MADSbox_sf"/>
</dbReference>
<sequence>MENKKEKKQSKGRRKIEINKISKKSSLNVTFSKRRQGLFNKAGEFCVLSGAEMAIITISPGGKTFTFGHPSADAILNRHLTGNSTSGESSTNLVKGFWWDEQSIESLDLEELNQYVESMEVLRKLVALKVDEMEKGSDQSPSDFLAMDSNSLLDAFASSEAENIE</sequence>
<dbReference type="Proteomes" id="UP001280121">
    <property type="component" value="Unassembled WGS sequence"/>
</dbReference>
<evidence type="ECO:0000256" key="1">
    <source>
        <dbReference type="ARBA" id="ARBA00004123"/>
    </source>
</evidence>
<dbReference type="EMBL" id="JANJYI010000007">
    <property type="protein sequence ID" value="KAK2642770.1"/>
    <property type="molecule type" value="Genomic_DNA"/>
</dbReference>
<comment type="subcellular location">
    <subcellularLocation>
        <location evidence="1">Nucleus</location>
    </subcellularLocation>
</comment>
<gene>
    <name evidence="7" type="ORF">Ddye_024533</name>
</gene>
<name>A0AAD9TUZ7_9ROSI</name>
<dbReference type="Gene3D" id="3.40.1810.10">
    <property type="entry name" value="Transcription factor, MADS-box"/>
    <property type="match status" value="1"/>
</dbReference>
<dbReference type="GO" id="GO:0000978">
    <property type="term" value="F:RNA polymerase II cis-regulatory region sequence-specific DNA binding"/>
    <property type="evidence" value="ECO:0007669"/>
    <property type="project" value="TreeGrafter"/>
</dbReference>
<dbReference type="PRINTS" id="PR00404">
    <property type="entry name" value="MADSDOMAIN"/>
</dbReference>
<keyword evidence="5" id="KW-0539">Nucleus</keyword>
<dbReference type="GO" id="GO:0005634">
    <property type="term" value="C:nucleus"/>
    <property type="evidence" value="ECO:0007669"/>
    <property type="project" value="UniProtKB-SubCell"/>
</dbReference>
<evidence type="ECO:0000313" key="7">
    <source>
        <dbReference type="EMBL" id="KAK2642770.1"/>
    </source>
</evidence>
<dbReference type="SUPFAM" id="SSF55455">
    <property type="entry name" value="SRF-like"/>
    <property type="match status" value="1"/>
</dbReference>
<dbReference type="PANTHER" id="PTHR11945:SF629">
    <property type="entry name" value="OS02G0164450 PROTEIN"/>
    <property type="match status" value="1"/>
</dbReference>